<comment type="caution">
    <text evidence="2">The sequence shown here is derived from an EMBL/GenBank/DDBJ whole genome shotgun (WGS) entry which is preliminary data.</text>
</comment>
<evidence type="ECO:0000256" key="1">
    <source>
        <dbReference type="SAM" id="SignalP"/>
    </source>
</evidence>
<protein>
    <recommendedName>
        <fullName evidence="4">Secreted protein</fullName>
    </recommendedName>
</protein>
<name>A0A2G5PME9_MYCCE</name>
<evidence type="ECO:0000313" key="2">
    <source>
        <dbReference type="EMBL" id="PIB79475.1"/>
    </source>
</evidence>
<keyword evidence="1" id="KW-0732">Signal</keyword>
<feature type="signal peptide" evidence="1">
    <location>
        <begin position="1"/>
        <end position="27"/>
    </location>
</feature>
<gene>
    <name evidence="2" type="ORF">CQY23_07790</name>
</gene>
<dbReference type="EMBL" id="PDKV01000007">
    <property type="protein sequence ID" value="PIB79475.1"/>
    <property type="molecule type" value="Genomic_DNA"/>
</dbReference>
<proteinExistence type="predicted"/>
<evidence type="ECO:0008006" key="4">
    <source>
        <dbReference type="Google" id="ProtNLM"/>
    </source>
</evidence>
<dbReference type="OrthoDB" id="4739449at2"/>
<dbReference type="Proteomes" id="UP000230971">
    <property type="component" value="Unassembled WGS sequence"/>
</dbReference>
<dbReference type="AlphaFoldDB" id="A0A2G5PME9"/>
<sequence>MRLVHAMASATLTAGTMILGFDASAWATTDTDALALNGRYQATSDGQWATTNDQFHNEATVTSIWTITSSCTNPMECTGQVTSDQGWTAPLQLVGGNMWRVVHDVPNWEQCGDDMPAATGHQVFRFSADEKLAGDDHTVGPSGACGANRWLVIDMPFKLVKIG</sequence>
<feature type="chain" id="PRO_5038611739" description="Secreted protein" evidence="1">
    <location>
        <begin position="28"/>
        <end position="163"/>
    </location>
</feature>
<reference evidence="2 3" key="1">
    <citation type="journal article" date="2017" name="Infect. Genet. Evol.">
        <title>The new phylogeny of the genus Mycobacterium: The old and the news.</title>
        <authorList>
            <person name="Tortoli E."/>
            <person name="Fedrizzi T."/>
            <person name="Meehan C.J."/>
            <person name="Trovato A."/>
            <person name="Grottola A."/>
            <person name="Giacobazzi E."/>
            <person name="Serpini G.F."/>
            <person name="Tagliazucchi S."/>
            <person name="Fabio A."/>
            <person name="Bettua C."/>
            <person name="Bertorelli R."/>
            <person name="Frascaro F."/>
            <person name="De Sanctis V."/>
            <person name="Pecorari M."/>
            <person name="Jousson O."/>
            <person name="Segata N."/>
            <person name="Cirillo D.M."/>
        </authorList>
    </citation>
    <scope>NUCLEOTIDE SEQUENCE [LARGE SCALE GENOMIC DNA]</scope>
    <source>
        <strain evidence="2 3">NCTC 12882</strain>
    </source>
</reference>
<accession>A0A2G5PME9</accession>
<dbReference type="RefSeq" id="WP_084706922.1">
    <property type="nucleotide sequence ID" value="NZ_BBUN01000033.1"/>
</dbReference>
<evidence type="ECO:0000313" key="3">
    <source>
        <dbReference type="Proteomes" id="UP000230971"/>
    </source>
</evidence>
<organism evidence="2 3">
    <name type="scientific">Mycobacterium celatum</name>
    <dbReference type="NCBI Taxonomy" id="28045"/>
    <lineage>
        <taxon>Bacteria</taxon>
        <taxon>Bacillati</taxon>
        <taxon>Actinomycetota</taxon>
        <taxon>Actinomycetes</taxon>
        <taxon>Mycobacteriales</taxon>
        <taxon>Mycobacteriaceae</taxon>
        <taxon>Mycobacterium</taxon>
    </lineage>
</organism>